<dbReference type="AlphaFoldDB" id="A0A090BU46"/>
<evidence type="ECO:0000256" key="1">
    <source>
        <dbReference type="SAM" id="MobiDB-lite"/>
    </source>
</evidence>
<sequence>MVEKIMKWHSVTKWLLPLAVLSANPVLAHETFPPAGVDNTSSLGKFSLRLNQKAGQAWLGIQDCPWGNPLCLVHSPTLNDSNTQIGRSTPHREDDPIDKDEGARICQNGDNDSCSGYVKKPVKDSDFVFPPIDSKPFEEGPSGTKEIHTQILSLNMTDQGQCGYNLSKDAVRAGINFKLSPSIGEVEALNSSPDFPAESFFNMFVEVDVDLKSFGVKTLYNKEPLVIQNGNLTGFPPQVVYQHDANTTSPLVYDRNTNEEIGWVELAGHGVGYSGCDQASRAAFDSFYDQLVKANLDKINKECYPVLPQPELKVLGRYNYEENGQSWSRYRLVITNADSFPPALFTPAPQLPSCGLNTSSSRTWVDIYQNNNSSSRLYGFCALNSPTQLKDIWFALPQTQKPPKCLQVELNDRQCNYKYSSNVLCDYPLPLIDEFGNEISPQPGSSTSGGKTTIEVGKGPIDICQLVPSLCQNSQVDKFKITVKLSISGRTFAGKLTRPKARDETTLALSAEQSHAFIESLQASLAELNLSELVIETDGDISRLEVPIFSAEDPQTPQAWYSAFMGNPVAIESKDTPVTGIFPDPSGLLSFVFLGNEGKYYQSLLIPALHPLIMEAITEAFPDATLAQSPEGIITFSRDNQTTQFRLSYEVTPTGADLDPLQVKSVDTDGDNQADLLTISAHGRSQQLEIVK</sequence>
<feature type="region of interest" description="Disordered" evidence="1">
    <location>
        <begin position="82"/>
        <end position="105"/>
    </location>
</feature>
<evidence type="ECO:0000313" key="3">
    <source>
        <dbReference type="EMBL" id="BAP54471.1"/>
    </source>
</evidence>
<name>A0A090BU46_9GAMM</name>
<feature type="chain" id="PRO_5001853405" evidence="2">
    <location>
        <begin position="29"/>
        <end position="692"/>
    </location>
</feature>
<gene>
    <name evidence="3" type="ORF">THII_0174</name>
</gene>
<feature type="signal peptide" evidence="2">
    <location>
        <begin position="1"/>
        <end position="28"/>
    </location>
</feature>
<accession>A0A090BU46</accession>
<evidence type="ECO:0000313" key="4">
    <source>
        <dbReference type="Proteomes" id="UP000031623"/>
    </source>
</evidence>
<evidence type="ECO:0000256" key="2">
    <source>
        <dbReference type="SAM" id="SignalP"/>
    </source>
</evidence>
<organism evidence="3 4">
    <name type="scientific">Thioploca ingrica</name>
    <dbReference type="NCBI Taxonomy" id="40754"/>
    <lineage>
        <taxon>Bacteria</taxon>
        <taxon>Pseudomonadati</taxon>
        <taxon>Pseudomonadota</taxon>
        <taxon>Gammaproteobacteria</taxon>
        <taxon>Thiotrichales</taxon>
        <taxon>Thiotrichaceae</taxon>
        <taxon>Thioploca</taxon>
    </lineage>
</organism>
<reference evidence="3 4" key="1">
    <citation type="journal article" date="2014" name="ISME J.">
        <title>Ecophysiology of Thioploca ingrica as revealed by the complete genome sequence supplemented with proteomic evidence.</title>
        <authorList>
            <person name="Kojima H."/>
            <person name="Ogura Y."/>
            <person name="Yamamoto N."/>
            <person name="Togashi T."/>
            <person name="Mori H."/>
            <person name="Watanabe T."/>
            <person name="Nemoto F."/>
            <person name="Kurokawa K."/>
            <person name="Hayashi T."/>
            <person name="Fukui M."/>
        </authorList>
    </citation>
    <scope>NUCLEOTIDE SEQUENCE [LARGE SCALE GENOMIC DNA]</scope>
</reference>
<dbReference type="HOGENOM" id="CLU_397906_0_0_6"/>
<keyword evidence="2" id="KW-0732">Signal</keyword>
<proteinExistence type="predicted"/>
<dbReference type="KEGG" id="tig:THII_0174"/>
<protein>
    <submittedName>
        <fullName evidence="3">Uncharacterized protein</fullName>
    </submittedName>
</protein>
<dbReference type="Proteomes" id="UP000031623">
    <property type="component" value="Chromosome"/>
</dbReference>
<keyword evidence="4" id="KW-1185">Reference proteome</keyword>
<dbReference type="EMBL" id="AP014633">
    <property type="protein sequence ID" value="BAP54471.1"/>
    <property type="molecule type" value="Genomic_DNA"/>
</dbReference>
<feature type="compositionally biased region" description="Basic and acidic residues" evidence="1">
    <location>
        <begin position="90"/>
        <end position="103"/>
    </location>
</feature>